<sequence>MDTGSEVYCLANKNLYDRPAIAPSDESGHAVRALVDPRRQGSSA</sequence>
<dbReference type="EMBL" id="CADCVR010000072">
    <property type="protein sequence ID" value="CAA9505157.1"/>
    <property type="molecule type" value="Genomic_DNA"/>
</dbReference>
<dbReference type="AlphaFoldDB" id="A0A6J4STT5"/>
<proteinExistence type="predicted"/>
<reference evidence="2" key="1">
    <citation type="submission" date="2020-02" db="EMBL/GenBank/DDBJ databases">
        <authorList>
            <person name="Meier V. D."/>
        </authorList>
    </citation>
    <scope>NUCLEOTIDE SEQUENCE</scope>
    <source>
        <strain evidence="2">AVDCRST_MAG53</strain>
    </source>
</reference>
<accession>A0A6J4STT5</accession>
<organism evidence="2">
    <name type="scientific">uncultured Solirubrobacteraceae bacterium</name>
    <dbReference type="NCBI Taxonomy" id="1162706"/>
    <lineage>
        <taxon>Bacteria</taxon>
        <taxon>Bacillati</taxon>
        <taxon>Actinomycetota</taxon>
        <taxon>Thermoleophilia</taxon>
        <taxon>Solirubrobacterales</taxon>
        <taxon>Solirubrobacteraceae</taxon>
        <taxon>environmental samples</taxon>
    </lineage>
</organism>
<protein>
    <submittedName>
        <fullName evidence="2">Uncharacterized protein</fullName>
    </submittedName>
</protein>
<feature type="region of interest" description="Disordered" evidence="1">
    <location>
        <begin position="20"/>
        <end position="44"/>
    </location>
</feature>
<feature type="compositionally biased region" description="Basic and acidic residues" evidence="1">
    <location>
        <begin position="35"/>
        <end position="44"/>
    </location>
</feature>
<evidence type="ECO:0000256" key="1">
    <source>
        <dbReference type="SAM" id="MobiDB-lite"/>
    </source>
</evidence>
<evidence type="ECO:0000313" key="2">
    <source>
        <dbReference type="EMBL" id="CAA9505157.1"/>
    </source>
</evidence>
<gene>
    <name evidence="2" type="ORF">AVDCRST_MAG53-2304</name>
</gene>
<name>A0A6J4STT5_9ACTN</name>